<gene>
    <name evidence="2" type="ORF">HZU75_13830</name>
</gene>
<dbReference type="EMBL" id="CP058952">
    <property type="protein sequence ID" value="QLI82518.1"/>
    <property type="molecule type" value="Genomic_DNA"/>
</dbReference>
<organism evidence="2 3">
    <name type="scientific">Chitinibacter fontanus</name>
    <dbReference type="NCBI Taxonomy" id="1737446"/>
    <lineage>
        <taxon>Bacteria</taxon>
        <taxon>Pseudomonadati</taxon>
        <taxon>Pseudomonadota</taxon>
        <taxon>Betaproteobacteria</taxon>
        <taxon>Neisseriales</taxon>
        <taxon>Chitinibacteraceae</taxon>
        <taxon>Chitinibacter</taxon>
    </lineage>
</organism>
<feature type="domain" description="Carboxymuconolactone decarboxylase-like" evidence="1">
    <location>
        <begin position="53"/>
        <end position="91"/>
    </location>
</feature>
<dbReference type="SUPFAM" id="SSF69118">
    <property type="entry name" value="AhpD-like"/>
    <property type="match status" value="1"/>
</dbReference>
<name>A0A7D5VB81_9NEIS</name>
<evidence type="ECO:0000313" key="3">
    <source>
        <dbReference type="Proteomes" id="UP000510822"/>
    </source>
</evidence>
<proteinExistence type="predicted"/>
<dbReference type="AlphaFoldDB" id="A0A7D5VB81"/>
<dbReference type="InterPro" id="IPR003779">
    <property type="entry name" value="CMD-like"/>
</dbReference>
<protein>
    <submittedName>
        <fullName evidence="2">Carboxymuconolactone decarboxylase family protein</fullName>
    </submittedName>
</protein>
<evidence type="ECO:0000259" key="1">
    <source>
        <dbReference type="Pfam" id="PF02627"/>
    </source>
</evidence>
<dbReference type="Proteomes" id="UP000510822">
    <property type="component" value="Chromosome"/>
</dbReference>
<reference evidence="2 3" key="1">
    <citation type="journal article" date="2016" name="Int. J. Syst. Evol. Microbiol.">
        <title>Chitinibacter fontanus sp. nov., isolated from a spring.</title>
        <authorList>
            <person name="Sheu S.Y."/>
            <person name="Li Y.S."/>
            <person name="Young C.C."/>
            <person name="Chen W.M."/>
        </authorList>
    </citation>
    <scope>NUCLEOTIDE SEQUENCE [LARGE SCALE GENOMIC DNA]</scope>
    <source>
        <strain evidence="2 3">STM-7</strain>
    </source>
</reference>
<dbReference type="InterPro" id="IPR029032">
    <property type="entry name" value="AhpD-like"/>
</dbReference>
<sequence length="182" mass="20255">MTRFHTHTIETAPEHSRALLSNAKANYGFVPNLFANMAESPALLEGYLTLTQIFNKTDLSETEKQIIMMTANRLNRCDYCMAAHTTIAKAAVPAEVITALRDNTPIANTKLEALRQFTIQVVENRGWPTQQEIAKFISAGYGQQTVLDVILGISLKILSNYTTSMTDTKLDDVFKADLWQAA</sequence>
<dbReference type="GO" id="GO:0051920">
    <property type="term" value="F:peroxiredoxin activity"/>
    <property type="evidence" value="ECO:0007669"/>
    <property type="project" value="InterPro"/>
</dbReference>
<dbReference type="PANTHER" id="PTHR35446">
    <property type="entry name" value="SI:CH211-175M2.5"/>
    <property type="match status" value="1"/>
</dbReference>
<accession>A0A7D5VB81</accession>
<dbReference type="RefSeq" id="WP_180306596.1">
    <property type="nucleotide sequence ID" value="NZ_CP058952.1"/>
</dbReference>
<dbReference type="Gene3D" id="1.20.1290.10">
    <property type="entry name" value="AhpD-like"/>
    <property type="match status" value="1"/>
</dbReference>
<dbReference type="Pfam" id="PF02627">
    <property type="entry name" value="CMD"/>
    <property type="match status" value="1"/>
</dbReference>
<evidence type="ECO:0000313" key="2">
    <source>
        <dbReference type="EMBL" id="QLI82518.1"/>
    </source>
</evidence>
<keyword evidence="3" id="KW-1185">Reference proteome</keyword>
<dbReference type="PANTHER" id="PTHR35446:SF3">
    <property type="entry name" value="CMD DOMAIN-CONTAINING PROTEIN"/>
    <property type="match status" value="1"/>
</dbReference>
<dbReference type="KEGG" id="cfon:HZU75_13830"/>